<organism evidence="1 2">
    <name type="scientific">Hibiscus syriacus</name>
    <name type="common">Rose of Sharon</name>
    <dbReference type="NCBI Taxonomy" id="106335"/>
    <lineage>
        <taxon>Eukaryota</taxon>
        <taxon>Viridiplantae</taxon>
        <taxon>Streptophyta</taxon>
        <taxon>Embryophyta</taxon>
        <taxon>Tracheophyta</taxon>
        <taxon>Spermatophyta</taxon>
        <taxon>Magnoliopsida</taxon>
        <taxon>eudicotyledons</taxon>
        <taxon>Gunneridae</taxon>
        <taxon>Pentapetalae</taxon>
        <taxon>rosids</taxon>
        <taxon>malvids</taxon>
        <taxon>Malvales</taxon>
        <taxon>Malvaceae</taxon>
        <taxon>Malvoideae</taxon>
        <taxon>Hibiscus</taxon>
    </lineage>
</organism>
<reference evidence="1" key="1">
    <citation type="submission" date="2019-09" db="EMBL/GenBank/DDBJ databases">
        <title>Draft genome information of white flower Hibiscus syriacus.</title>
        <authorList>
            <person name="Kim Y.-M."/>
        </authorList>
    </citation>
    <scope>NUCLEOTIDE SEQUENCE [LARGE SCALE GENOMIC DNA]</scope>
    <source>
        <strain evidence="1">YM2019G1</strain>
    </source>
</reference>
<dbReference type="Gene3D" id="3.40.50.1000">
    <property type="entry name" value="HAD superfamily/HAD-like"/>
    <property type="match status" value="1"/>
</dbReference>
<dbReference type="InterPro" id="IPR023214">
    <property type="entry name" value="HAD_sf"/>
</dbReference>
<dbReference type="PANTHER" id="PTHR12725">
    <property type="entry name" value="HALOACID DEHALOGENASE-LIKE HYDROLASE"/>
    <property type="match status" value="1"/>
</dbReference>
<dbReference type="AlphaFoldDB" id="A0A6A3AYY0"/>
<protein>
    <submittedName>
        <fullName evidence="1">Uncharacterized protein</fullName>
    </submittedName>
</protein>
<accession>A0A6A3AYY0</accession>
<sequence>MCLELYREYGTTMAGLKALFYEIDNNDLCSWKIAVRNTEARSGVKKPTTFDATEENSIICFETLNPPLQPPDKSPIVCKASMEAFEAAIQLANVDPKKTILFDDSARNIATICYTCLNRFSSGHEIFITWRER</sequence>
<comment type="caution">
    <text evidence="1">The sequence shown here is derived from an EMBL/GenBank/DDBJ whole genome shotgun (WGS) entry which is preliminary data.</text>
</comment>
<evidence type="ECO:0000313" key="1">
    <source>
        <dbReference type="EMBL" id="KAE8708677.1"/>
    </source>
</evidence>
<name>A0A6A3AYY0_HIBSY</name>
<dbReference type="EMBL" id="VEPZ02000938">
    <property type="protein sequence ID" value="KAE8708677.1"/>
    <property type="molecule type" value="Genomic_DNA"/>
</dbReference>
<keyword evidence="2" id="KW-1185">Reference proteome</keyword>
<dbReference type="Proteomes" id="UP000436088">
    <property type="component" value="Unassembled WGS sequence"/>
</dbReference>
<evidence type="ECO:0000313" key="2">
    <source>
        <dbReference type="Proteomes" id="UP000436088"/>
    </source>
</evidence>
<proteinExistence type="predicted"/>
<gene>
    <name evidence="1" type="ORF">F3Y22_tig00110333pilonHSYRG00051</name>
</gene>
<dbReference type="PANTHER" id="PTHR12725:SF117">
    <property type="entry name" value="HALOACID DEHALOGENASE-LIKE HYDROLASE"/>
    <property type="match status" value="1"/>
</dbReference>